<sequence>MFDVTDAELKGLLDRQIAELEGRIEQTMASGDDLAATAGILRSVPGIGPVASAMLIAEMLVPDR</sequence>
<protein>
    <recommendedName>
        <fullName evidence="3">IS110 family transposase</fullName>
    </recommendedName>
</protein>
<reference evidence="1" key="1">
    <citation type="submission" date="2022-12" db="EMBL/GenBank/DDBJ databases">
        <title>Paracoccus onchidii sp. nov., isolated from a marine invertebrate from the South China Sea.</title>
        <authorList>
            <person name="Xu S."/>
            <person name="Liu Z."/>
            <person name="Xu Y."/>
        </authorList>
    </citation>
    <scope>NUCLEOTIDE SEQUENCE</scope>
    <source>
        <strain evidence="1">Z330</strain>
    </source>
</reference>
<name>A0ABT4Z9Y5_9RHOB</name>
<accession>A0ABT4Z9Y5</accession>
<evidence type="ECO:0000313" key="2">
    <source>
        <dbReference type="Proteomes" id="UP001165641"/>
    </source>
</evidence>
<dbReference type="Proteomes" id="UP001165641">
    <property type="component" value="Unassembled WGS sequence"/>
</dbReference>
<gene>
    <name evidence="1" type="ORF">PAF17_01370</name>
</gene>
<organism evidence="1 2">
    <name type="scientific">Paracoccus onchidii</name>
    <dbReference type="NCBI Taxonomy" id="3017813"/>
    <lineage>
        <taxon>Bacteria</taxon>
        <taxon>Pseudomonadati</taxon>
        <taxon>Pseudomonadota</taxon>
        <taxon>Alphaproteobacteria</taxon>
        <taxon>Rhodobacterales</taxon>
        <taxon>Paracoccaceae</taxon>
        <taxon>Paracoccus</taxon>
    </lineage>
</organism>
<keyword evidence="2" id="KW-1185">Reference proteome</keyword>
<dbReference type="RefSeq" id="WP_271887281.1">
    <property type="nucleotide sequence ID" value="NZ_JAQBIE010000001.1"/>
</dbReference>
<proteinExistence type="predicted"/>
<evidence type="ECO:0008006" key="3">
    <source>
        <dbReference type="Google" id="ProtNLM"/>
    </source>
</evidence>
<dbReference type="EMBL" id="JAQBIE010000001">
    <property type="protein sequence ID" value="MDB6176155.1"/>
    <property type="molecule type" value="Genomic_DNA"/>
</dbReference>
<comment type="caution">
    <text evidence="1">The sequence shown here is derived from an EMBL/GenBank/DDBJ whole genome shotgun (WGS) entry which is preliminary data.</text>
</comment>
<evidence type="ECO:0000313" key="1">
    <source>
        <dbReference type="EMBL" id="MDB6176155.1"/>
    </source>
</evidence>